<accession>A0AAN8WLI4</accession>
<evidence type="ECO:0000313" key="8">
    <source>
        <dbReference type="EMBL" id="KAK7066116.1"/>
    </source>
</evidence>
<evidence type="ECO:0000256" key="3">
    <source>
        <dbReference type="ARBA" id="ARBA00022490"/>
    </source>
</evidence>
<organism evidence="8 9">
    <name type="scientific">Halocaridina rubra</name>
    <name type="common">Hawaiian red shrimp</name>
    <dbReference type="NCBI Taxonomy" id="373956"/>
    <lineage>
        <taxon>Eukaryota</taxon>
        <taxon>Metazoa</taxon>
        <taxon>Ecdysozoa</taxon>
        <taxon>Arthropoda</taxon>
        <taxon>Crustacea</taxon>
        <taxon>Multicrustacea</taxon>
        <taxon>Malacostraca</taxon>
        <taxon>Eumalacostraca</taxon>
        <taxon>Eucarida</taxon>
        <taxon>Decapoda</taxon>
        <taxon>Pleocyemata</taxon>
        <taxon>Caridea</taxon>
        <taxon>Atyoidea</taxon>
        <taxon>Atyidae</taxon>
        <taxon>Halocaridina</taxon>
    </lineage>
</organism>
<dbReference type="InterPro" id="IPR051960">
    <property type="entry name" value="eIF2B_gamma"/>
</dbReference>
<dbReference type="Pfam" id="PF25087">
    <property type="entry name" value="GMPPB_C"/>
    <property type="match status" value="1"/>
</dbReference>
<protein>
    <recommendedName>
        <fullName evidence="7">Mannose-1-phosphate guanyltransferase C-terminal domain-containing protein</fullName>
    </recommendedName>
</protein>
<evidence type="ECO:0000256" key="1">
    <source>
        <dbReference type="ARBA" id="ARBA00004514"/>
    </source>
</evidence>
<keyword evidence="3" id="KW-0963">Cytoplasm</keyword>
<sequence length="222" mass="24833">SPCGELGSLKDEIIPHVIASQFTKPPTKERASTLLNIHDVAETEEYDDLVTKYNTSVVLSRHHCAKPLDSRVCYVYRHPGYCIRANNLNVYWELNRKMSTLFAEVYPNSSWSLKHPSADVHEKAQISDDIIIGSGSVICEKTNVSSTVVGNHCRINSFVRLANSVLSDYVTIAPGCVIENSLITTNIEKKCIIKNCIVTDPERVEENKTYTNEILEASQDFA</sequence>
<dbReference type="InterPro" id="IPR056729">
    <property type="entry name" value="GMPPB_C"/>
</dbReference>
<dbReference type="Gene3D" id="2.160.10.10">
    <property type="entry name" value="Hexapeptide repeat proteins"/>
    <property type="match status" value="1"/>
</dbReference>
<gene>
    <name evidence="8" type="ORF">SK128_013863</name>
</gene>
<dbReference type="GO" id="GO:0005851">
    <property type="term" value="C:eukaryotic translation initiation factor 2B complex"/>
    <property type="evidence" value="ECO:0007669"/>
    <property type="project" value="TreeGrafter"/>
</dbReference>
<dbReference type="SUPFAM" id="SSF51161">
    <property type="entry name" value="Trimeric LpxA-like enzymes"/>
    <property type="match status" value="1"/>
</dbReference>
<feature type="domain" description="Mannose-1-phosphate guanyltransferase C-terminal" evidence="7">
    <location>
        <begin position="113"/>
        <end position="213"/>
    </location>
</feature>
<evidence type="ECO:0000313" key="9">
    <source>
        <dbReference type="Proteomes" id="UP001381693"/>
    </source>
</evidence>
<dbReference type="AlphaFoldDB" id="A0AAN8WLI4"/>
<evidence type="ECO:0000256" key="5">
    <source>
        <dbReference type="ARBA" id="ARBA00022917"/>
    </source>
</evidence>
<dbReference type="Proteomes" id="UP001381693">
    <property type="component" value="Unassembled WGS sequence"/>
</dbReference>
<dbReference type="PANTHER" id="PTHR45989:SF1">
    <property type="entry name" value="TRANSLATION INITIATION FACTOR EIF-2B SUBUNIT GAMMA"/>
    <property type="match status" value="1"/>
</dbReference>
<dbReference type="EMBL" id="JAXCGZ010019415">
    <property type="protein sequence ID" value="KAK7066116.1"/>
    <property type="molecule type" value="Genomic_DNA"/>
</dbReference>
<reference evidence="8 9" key="1">
    <citation type="submission" date="2023-11" db="EMBL/GenBank/DDBJ databases">
        <title>Halocaridina rubra genome assembly.</title>
        <authorList>
            <person name="Smith C."/>
        </authorList>
    </citation>
    <scope>NUCLEOTIDE SEQUENCE [LARGE SCALE GENOMIC DNA]</scope>
    <source>
        <strain evidence="8">EP-1</strain>
        <tissue evidence="8">Whole</tissue>
    </source>
</reference>
<evidence type="ECO:0000259" key="7">
    <source>
        <dbReference type="Pfam" id="PF25087"/>
    </source>
</evidence>
<dbReference type="GO" id="GO:0003743">
    <property type="term" value="F:translation initiation factor activity"/>
    <property type="evidence" value="ECO:0007669"/>
    <property type="project" value="TreeGrafter"/>
</dbReference>
<comment type="subunit">
    <text evidence="6">Component of the translation initiation factor 2B (eIF2B) complex which is a heterodecamer of two sets of five different subunits: alpha, beta, gamma, delta and epsilon. Subunits alpha, beta and delta comprise a regulatory subcomplex and subunits epsilon and gamma comprise a catalytic subcomplex. Within the complex, the hexameric regulatory complex resides at the center, with the two heterodimeric catalytic subcomplexes bound on opposite sides.</text>
</comment>
<dbReference type="InterPro" id="IPR011004">
    <property type="entry name" value="Trimer_LpxA-like_sf"/>
</dbReference>
<comment type="similarity">
    <text evidence="2">Belongs to the eIF-2B gamma/epsilon subunits family.</text>
</comment>
<keyword evidence="5" id="KW-0648">Protein biosynthesis</keyword>
<dbReference type="PANTHER" id="PTHR45989">
    <property type="entry name" value="TRANSLATION INITIATION FACTOR EIF-2B SUBUNIT GAMMA"/>
    <property type="match status" value="1"/>
</dbReference>
<comment type="subcellular location">
    <subcellularLocation>
        <location evidence="1">Cytoplasm</location>
        <location evidence="1">Cytosol</location>
    </subcellularLocation>
</comment>
<keyword evidence="9" id="KW-1185">Reference proteome</keyword>
<proteinExistence type="inferred from homology"/>
<evidence type="ECO:0000256" key="2">
    <source>
        <dbReference type="ARBA" id="ARBA00007878"/>
    </source>
</evidence>
<evidence type="ECO:0000256" key="4">
    <source>
        <dbReference type="ARBA" id="ARBA00022540"/>
    </source>
</evidence>
<name>A0AAN8WLI4_HALRR</name>
<comment type="caution">
    <text evidence="8">The sequence shown here is derived from an EMBL/GenBank/DDBJ whole genome shotgun (WGS) entry which is preliminary data.</text>
</comment>
<dbReference type="GO" id="GO:0005085">
    <property type="term" value="F:guanyl-nucleotide exchange factor activity"/>
    <property type="evidence" value="ECO:0007669"/>
    <property type="project" value="TreeGrafter"/>
</dbReference>
<evidence type="ECO:0000256" key="6">
    <source>
        <dbReference type="ARBA" id="ARBA00046432"/>
    </source>
</evidence>
<feature type="non-terminal residue" evidence="8">
    <location>
        <position position="1"/>
    </location>
</feature>
<dbReference type="GO" id="GO:0005829">
    <property type="term" value="C:cytosol"/>
    <property type="evidence" value="ECO:0007669"/>
    <property type="project" value="UniProtKB-SubCell"/>
</dbReference>
<dbReference type="GO" id="GO:0002183">
    <property type="term" value="P:cytoplasmic translational initiation"/>
    <property type="evidence" value="ECO:0007669"/>
    <property type="project" value="TreeGrafter"/>
</dbReference>
<keyword evidence="4" id="KW-0396">Initiation factor</keyword>